<dbReference type="RefSeq" id="WP_145085552.1">
    <property type="nucleotide sequence ID" value="NZ_CP036298.1"/>
</dbReference>
<dbReference type="PRINTS" id="PR00950">
    <property type="entry name" value="TYPE3IMSPROT"/>
</dbReference>
<feature type="region of interest" description="Disordered" evidence="2">
    <location>
        <begin position="1"/>
        <end position="27"/>
    </location>
</feature>
<name>A0A518GGM2_9BACT</name>
<dbReference type="Proteomes" id="UP000318017">
    <property type="component" value="Chromosome"/>
</dbReference>
<dbReference type="KEGG" id="ahel:Q31a_61230"/>
<evidence type="ECO:0000313" key="5">
    <source>
        <dbReference type="Proteomes" id="UP000318017"/>
    </source>
</evidence>
<keyword evidence="4" id="KW-0966">Cell projection</keyword>
<dbReference type="OrthoDB" id="9807950at2"/>
<accession>A0A518GGM2</accession>
<dbReference type="PANTHER" id="PTHR30531:SF12">
    <property type="entry name" value="FLAGELLAR BIOSYNTHETIC PROTEIN FLHB"/>
    <property type="match status" value="1"/>
</dbReference>
<keyword evidence="3" id="KW-0472">Membrane</keyword>
<protein>
    <submittedName>
        <fullName evidence="4">Flagellar biosynthetic protein FlhB</fullName>
    </submittedName>
</protein>
<evidence type="ECO:0000313" key="4">
    <source>
        <dbReference type="EMBL" id="QDV27730.1"/>
    </source>
</evidence>
<keyword evidence="4" id="KW-0282">Flagellum</keyword>
<evidence type="ECO:0000256" key="1">
    <source>
        <dbReference type="ARBA" id="ARBA00010690"/>
    </source>
</evidence>
<feature type="transmembrane region" description="Helical" evidence="3">
    <location>
        <begin position="32"/>
        <end position="50"/>
    </location>
</feature>
<dbReference type="SUPFAM" id="SSF160544">
    <property type="entry name" value="EscU C-terminal domain-like"/>
    <property type="match status" value="1"/>
</dbReference>
<dbReference type="Gene3D" id="3.40.1690.10">
    <property type="entry name" value="secretion proteins EscU"/>
    <property type="match status" value="1"/>
</dbReference>
<feature type="transmembrane region" description="Helical" evidence="3">
    <location>
        <begin position="137"/>
        <end position="164"/>
    </location>
</feature>
<reference evidence="4 5" key="1">
    <citation type="submission" date="2019-02" db="EMBL/GenBank/DDBJ databases">
        <title>Deep-cultivation of Planctomycetes and their phenomic and genomic characterization uncovers novel biology.</title>
        <authorList>
            <person name="Wiegand S."/>
            <person name="Jogler M."/>
            <person name="Boedeker C."/>
            <person name="Pinto D."/>
            <person name="Vollmers J."/>
            <person name="Rivas-Marin E."/>
            <person name="Kohn T."/>
            <person name="Peeters S.H."/>
            <person name="Heuer A."/>
            <person name="Rast P."/>
            <person name="Oberbeckmann S."/>
            <person name="Bunk B."/>
            <person name="Jeske O."/>
            <person name="Meyerdierks A."/>
            <person name="Storesund J.E."/>
            <person name="Kallscheuer N."/>
            <person name="Luecker S."/>
            <person name="Lage O.M."/>
            <person name="Pohl T."/>
            <person name="Merkel B.J."/>
            <person name="Hornburger P."/>
            <person name="Mueller R.-W."/>
            <person name="Bruemmer F."/>
            <person name="Labrenz M."/>
            <person name="Spormann A.M."/>
            <person name="Op den Camp H."/>
            <person name="Overmann J."/>
            <person name="Amann R."/>
            <person name="Jetten M.S.M."/>
            <person name="Mascher T."/>
            <person name="Medema M.H."/>
            <person name="Devos D.P."/>
            <person name="Kaster A.-K."/>
            <person name="Ovreas L."/>
            <person name="Rohde M."/>
            <person name="Galperin M.Y."/>
            <person name="Jogler C."/>
        </authorList>
    </citation>
    <scope>NUCLEOTIDE SEQUENCE [LARGE SCALE GENOMIC DNA]</scope>
    <source>
        <strain evidence="4 5">Q31a</strain>
    </source>
</reference>
<dbReference type="EMBL" id="CP036298">
    <property type="protein sequence ID" value="QDV27730.1"/>
    <property type="molecule type" value="Genomic_DNA"/>
</dbReference>
<dbReference type="PANTHER" id="PTHR30531">
    <property type="entry name" value="FLAGELLAR BIOSYNTHETIC PROTEIN FLHB"/>
    <property type="match status" value="1"/>
</dbReference>
<organism evidence="4 5">
    <name type="scientific">Aureliella helgolandensis</name>
    <dbReference type="NCBI Taxonomy" id="2527968"/>
    <lineage>
        <taxon>Bacteria</taxon>
        <taxon>Pseudomonadati</taxon>
        <taxon>Planctomycetota</taxon>
        <taxon>Planctomycetia</taxon>
        <taxon>Pirellulales</taxon>
        <taxon>Pirellulaceae</taxon>
        <taxon>Aureliella</taxon>
    </lineage>
</organism>
<dbReference type="InterPro" id="IPR029025">
    <property type="entry name" value="T3SS_substrate_exporter_C"/>
</dbReference>
<evidence type="ECO:0000256" key="3">
    <source>
        <dbReference type="SAM" id="Phobius"/>
    </source>
</evidence>
<proteinExistence type="inferred from homology"/>
<dbReference type="AlphaFoldDB" id="A0A518GGM2"/>
<dbReference type="InterPro" id="IPR006135">
    <property type="entry name" value="T3SS_substrate_exporter"/>
</dbReference>
<feature type="transmembrane region" description="Helical" evidence="3">
    <location>
        <begin position="184"/>
        <end position="206"/>
    </location>
</feature>
<dbReference type="GO" id="GO:0009306">
    <property type="term" value="P:protein secretion"/>
    <property type="evidence" value="ECO:0007669"/>
    <property type="project" value="InterPro"/>
</dbReference>
<sequence length="361" mass="40040">MSDSGGDKKHDASPHRRQQAREKGQVARSQDLGSALVLLLAVVLLGWTGPQLLESISDIMTASLTQENYWSLDAHSASGMLTAYTHRCVWSLLPLMSGICGIIIVNNLFQIGFLFLPDKLSLDWKRIDPMSGAKRLVALPNIAKLGFGLMKIALITGVMILGLWSKWDLILGAHAYTAGEIGRLVWTTTLDMCMRTAIVLLLLAVLDYGFQWWKFEQDIKMTDEEVREENKMMNGDPQVMARRRSIQRQMLMNRMSSTVPEADVVVTNPTELAIAIKFDHEKMAAPMVLAKGAGHVAARIRKLALESGVPVLERKPLAQALFKIVDIGETVPVDQYAAVAEVLRYVYQLQGKKLPQMKSAG</sequence>
<evidence type="ECO:0000256" key="2">
    <source>
        <dbReference type="SAM" id="MobiDB-lite"/>
    </source>
</evidence>
<comment type="similarity">
    <text evidence="1">Belongs to the type III secretion exporter family.</text>
</comment>
<keyword evidence="3" id="KW-0812">Transmembrane</keyword>
<keyword evidence="5" id="KW-1185">Reference proteome</keyword>
<feature type="transmembrane region" description="Helical" evidence="3">
    <location>
        <begin position="89"/>
        <end position="116"/>
    </location>
</feature>
<dbReference type="GO" id="GO:0005886">
    <property type="term" value="C:plasma membrane"/>
    <property type="evidence" value="ECO:0007669"/>
    <property type="project" value="TreeGrafter"/>
</dbReference>
<keyword evidence="4" id="KW-0969">Cilium</keyword>
<feature type="compositionally biased region" description="Basic and acidic residues" evidence="2">
    <location>
        <begin position="1"/>
        <end position="25"/>
    </location>
</feature>
<keyword evidence="3" id="KW-1133">Transmembrane helix</keyword>
<gene>
    <name evidence="4" type="primary">flhB</name>
    <name evidence="4" type="ORF">Q31a_61230</name>
</gene>
<dbReference type="Pfam" id="PF01312">
    <property type="entry name" value="Bac_export_2"/>
    <property type="match status" value="1"/>
</dbReference>